<dbReference type="GO" id="GO:0005524">
    <property type="term" value="F:ATP binding"/>
    <property type="evidence" value="ECO:0007669"/>
    <property type="project" value="InterPro"/>
</dbReference>
<dbReference type="GO" id="GO:0006304">
    <property type="term" value="P:DNA modification"/>
    <property type="evidence" value="ECO:0007669"/>
    <property type="project" value="InterPro"/>
</dbReference>
<dbReference type="GO" id="GO:0003677">
    <property type="term" value="F:DNA binding"/>
    <property type="evidence" value="ECO:0007669"/>
    <property type="project" value="InterPro"/>
</dbReference>
<dbReference type="GO" id="GO:0016787">
    <property type="term" value="F:hydrolase activity"/>
    <property type="evidence" value="ECO:0007669"/>
    <property type="project" value="InterPro"/>
</dbReference>
<dbReference type="PROSITE" id="PS51192">
    <property type="entry name" value="HELICASE_ATP_BIND_1"/>
    <property type="match status" value="1"/>
</dbReference>
<dbReference type="InterPro" id="IPR050742">
    <property type="entry name" value="Helicase_Restrict-Modif_Enz"/>
</dbReference>
<dbReference type="SUPFAM" id="SSF52540">
    <property type="entry name" value="P-loop containing nucleoside triphosphate hydrolases"/>
    <property type="match status" value="1"/>
</dbReference>
<dbReference type="Pfam" id="PF13643">
    <property type="entry name" value="DUF4145"/>
    <property type="match status" value="1"/>
</dbReference>
<dbReference type="InParanoid" id="A0A414NFK8"/>
<dbReference type="EMBL" id="QSLJ01000001">
    <property type="protein sequence ID" value="RHF38576.1"/>
    <property type="molecule type" value="Genomic_DNA"/>
</dbReference>
<evidence type="ECO:0000313" key="4">
    <source>
        <dbReference type="Proteomes" id="UP000283983"/>
    </source>
</evidence>
<dbReference type="InterPro" id="IPR025285">
    <property type="entry name" value="DUF4145"/>
</dbReference>
<organism evidence="3 4">
    <name type="scientific">Collinsella intestinalis</name>
    <dbReference type="NCBI Taxonomy" id="147207"/>
    <lineage>
        <taxon>Bacteria</taxon>
        <taxon>Bacillati</taxon>
        <taxon>Actinomycetota</taxon>
        <taxon>Coriobacteriia</taxon>
        <taxon>Coriobacteriales</taxon>
        <taxon>Coriobacteriaceae</taxon>
        <taxon>Collinsella</taxon>
    </lineage>
</organism>
<dbReference type="AlphaFoldDB" id="A0A414NFK8"/>
<dbReference type="InterPro" id="IPR001650">
    <property type="entry name" value="Helicase_C-like"/>
</dbReference>
<name>A0A414NFK8_9ACTN</name>
<comment type="caution">
    <text evidence="3">The sequence shown here is derived from an EMBL/GenBank/DDBJ whole genome shotgun (WGS) entry which is preliminary data.</text>
</comment>
<protein>
    <submittedName>
        <fullName evidence="3">DUF4145 domain-containing protein</fullName>
    </submittedName>
</protein>
<dbReference type="Pfam" id="PF00271">
    <property type="entry name" value="Helicase_C"/>
    <property type="match status" value="1"/>
</dbReference>
<dbReference type="InterPro" id="IPR006935">
    <property type="entry name" value="Helicase/UvrB_N"/>
</dbReference>
<dbReference type="PANTHER" id="PTHR47396:SF1">
    <property type="entry name" value="ATP-DEPENDENT HELICASE IRC3-RELATED"/>
    <property type="match status" value="1"/>
</dbReference>
<keyword evidence="4" id="KW-1185">Reference proteome</keyword>
<dbReference type="InterPro" id="IPR013670">
    <property type="entry name" value="EcoEI_R_C_dom"/>
</dbReference>
<dbReference type="CDD" id="cd18799">
    <property type="entry name" value="SF2_C_EcoAI-like"/>
    <property type="match status" value="1"/>
</dbReference>
<dbReference type="CDD" id="cd18032">
    <property type="entry name" value="DEXHc_RE_I_III_res"/>
    <property type="match status" value="1"/>
</dbReference>
<feature type="domain" description="Helicase ATP-binding" evidence="2">
    <location>
        <begin position="365"/>
        <end position="525"/>
    </location>
</feature>
<dbReference type="InterPro" id="IPR014001">
    <property type="entry name" value="Helicase_ATP-bd"/>
</dbReference>
<evidence type="ECO:0000259" key="2">
    <source>
        <dbReference type="PROSITE" id="PS51192"/>
    </source>
</evidence>
<dbReference type="SMART" id="SM00487">
    <property type="entry name" value="DEXDc"/>
    <property type="match status" value="1"/>
</dbReference>
<evidence type="ECO:0000256" key="1">
    <source>
        <dbReference type="SAM" id="Coils"/>
    </source>
</evidence>
<sequence>MNFGFLKRADGYYDLFADACIEAEKIYATSPALCAVGCRKALELSVKWVYAIDNSISMPYRDNLSSLLHEQSFRECVDERVWRRLIGINKLGNLSVHTERRVAAEDAILSLRSLFDFVDWIDYCYGPEYENRRFDEEKIPKKGVQLTLQQVKAIKAREELISQKDEEIKRLEAQLKAMSARATVDKAAHIETRSFNPEEISEYKTRKHYIDWDLALAGWKIDENALEEREVTGMPREKDSDSGTGYIDYLLLGKDNRPLAIVEAKRTMYSPQKGIQQARLYARCLENKYGYRPPIFLTNGFETFFLDDDSAPMRKVSGFFSQDELQRIINRRSGTVKPSTLRVNETIAGGGKRYYQVEAIERVCANIESGHRKSLLVMATGTGKTRVSAALTDVLMRSGLVKNVLFLADRVALVRQAKSGYQDYLPNETLCNLVSNKDDRNARIVFSTYPTILNAIDKERNEDGNLMFTPAHFDLIIVDEAHRSIFKKYRAIFDYFDSLVVGLTATPANEVDRNTYDFFEVERGVPTYVYEYNTATEVDHVLVPYFGIETHTSFMDDGITYDDLSEEDRETLEEDFEETGQDVPEKIESREINQWVFNESTVDGVLETLMEKGIKVNGGQTLGKTVIFAQSQKHARFIVERFGKLYPNLPGDYIKTVLHSDDYSHTVIDDFEVKPLPVITVSVDMMDTGVDVPEIVNLVFFKKVRSKIKFWQMIGRGTRLCEGLEVVDPLNGPHVDKERFFIFDWCKNFEFFREHLNVSEGKIALSLTEQVFQRQAELAMLMQKSAFAADDYQSLRQELVDTMRSQVVALNDELFSVRRHRREVEKYRRVESFRLLTPTAFAELKMPISMLVVNDEADVDALRFDALMYGYMIAACQGGKTAGYKSRLISIAACLQKVTTIPQVKDKLPLIDEVFDGQILDDANLLDMESIRKELRGLIRFIVVGKGRRDVITHLDDPVTQVVYGVEADIGEDFEDYKLKVERYLKDYADTLVIHKLRNNQPMTEFEFEQLERIFTHDLGNAEDYAKAYGDTPFGLLVRRLVHLDHDAAMAAFADFLNDQSLNEQQISFVKRVVNYVVENGYMEPVALTQPPFDRPQSFIRMFNSQQQLDLMAVIKKIKSNAERPAA</sequence>
<dbReference type="RefSeq" id="WP_118102806.1">
    <property type="nucleotide sequence ID" value="NZ_CABJEU010000001.1"/>
</dbReference>
<dbReference type="Gene3D" id="3.90.1570.30">
    <property type="match status" value="1"/>
</dbReference>
<dbReference type="Proteomes" id="UP000283983">
    <property type="component" value="Unassembled WGS sequence"/>
</dbReference>
<evidence type="ECO:0000313" key="3">
    <source>
        <dbReference type="EMBL" id="RHF38576.1"/>
    </source>
</evidence>
<dbReference type="Pfam" id="PF04851">
    <property type="entry name" value="ResIII"/>
    <property type="match status" value="1"/>
</dbReference>
<dbReference type="Pfam" id="PF08463">
    <property type="entry name" value="EcoEI_R_C"/>
    <property type="match status" value="1"/>
</dbReference>
<feature type="coiled-coil region" evidence="1">
    <location>
        <begin position="154"/>
        <end position="181"/>
    </location>
</feature>
<dbReference type="PANTHER" id="PTHR47396">
    <property type="entry name" value="TYPE I RESTRICTION ENZYME ECOKI R PROTEIN"/>
    <property type="match status" value="1"/>
</dbReference>
<keyword evidence="1" id="KW-0175">Coiled coil</keyword>
<reference evidence="3 4" key="1">
    <citation type="submission" date="2018-08" db="EMBL/GenBank/DDBJ databases">
        <title>A genome reference for cultivated species of the human gut microbiota.</title>
        <authorList>
            <person name="Zou Y."/>
            <person name="Xue W."/>
            <person name="Luo G."/>
        </authorList>
    </citation>
    <scope>NUCLEOTIDE SEQUENCE [LARGE SCALE GENOMIC DNA]</scope>
    <source>
        <strain evidence="3 4">AM25-33</strain>
    </source>
</reference>
<dbReference type="GO" id="GO:0005829">
    <property type="term" value="C:cytosol"/>
    <property type="evidence" value="ECO:0007669"/>
    <property type="project" value="TreeGrafter"/>
</dbReference>
<dbReference type="InterPro" id="IPR027417">
    <property type="entry name" value="P-loop_NTPase"/>
</dbReference>
<dbReference type="Gene3D" id="3.40.50.300">
    <property type="entry name" value="P-loop containing nucleotide triphosphate hydrolases"/>
    <property type="match status" value="2"/>
</dbReference>
<proteinExistence type="predicted"/>
<gene>
    <name evidence="3" type="ORF">DW682_02430</name>
</gene>
<accession>A0A414NFK8</accession>